<gene>
    <name evidence="2" type="ORF">SCLCIDRAFT_34277</name>
</gene>
<feature type="region of interest" description="Disordered" evidence="1">
    <location>
        <begin position="1"/>
        <end position="37"/>
    </location>
</feature>
<proteinExistence type="predicted"/>
<sequence length="87" mass="9799">MEEAQAFFPTLSGFLSRPHDPAEPHTPVEAPPQSSSPFVIPPPCYTLLRSTERSSLSAYSNYVPLYLQLLLLPFHSDYLSYLVPFID</sequence>
<evidence type="ECO:0000313" key="2">
    <source>
        <dbReference type="EMBL" id="KIM50453.1"/>
    </source>
</evidence>
<organism evidence="2 3">
    <name type="scientific">Scleroderma citrinum Foug A</name>
    <dbReference type="NCBI Taxonomy" id="1036808"/>
    <lineage>
        <taxon>Eukaryota</taxon>
        <taxon>Fungi</taxon>
        <taxon>Dikarya</taxon>
        <taxon>Basidiomycota</taxon>
        <taxon>Agaricomycotina</taxon>
        <taxon>Agaricomycetes</taxon>
        <taxon>Agaricomycetidae</taxon>
        <taxon>Boletales</taxon>
        <taxon>Sclerodermatineae</taxon>
        <taxon>Sclerodermataceae</taxon>
        <taxon>Scleroderma</taxon>
    </lineage>
</organism>
<reference evidence="2 3" key="1">
    <citation type="submission" date="2014-04" db="EMBL/GenBank/DDBJ databases">
        <authorList>
            <consortium name="DOE Joint Genome Institute"/>
            <person name="Kuo A."/>
            <person name="Kohler A."/>
            <person name="Nagy L.G."/>
            <person name="Floudas D."/>
            <person name="Copeland A."/>
            <person name="Barry K.W."/>
            <person name="Cichocki N."/>
            <person name="Veneault-Fourrey C."/>
            <person name="LaButti K."/>
            <person name="Lindquist E.A."/>
            <person name="Lipzen A."/>
            <person name="Lundell T."/>
            <person name="Morin E."/>
            <person name="Murat C."/>
            <person name="Sun H."/>
            <person name="Tunlid A."/>
            <person name="Henrissat B."/>
            <person name="Grigoriev I.V."/>
            <person name="Hibbett D.S."/>
            <person name="Martin F."/>
            <person name="Nordberg H.P."/>
            <person name="Cantor M.N."/>
            <person name="Hua S.X."/>
        </authorList>
    </citation>
    <scope>NUCLEOTIDE SEQUENCE [LARGE SCALE GENOMIC DNA]</scope>
    <source>
        <strain evidence="2 3">Foug A</strain>
    </source>
</reference>
<name>A0A0C2YL23_9AGAM</name>
<accession>A0A0C2YL23</accession>
<evidence type="ECO:0000256" key="1">
    <source>
        <dbReference type="SAM" id="MobiDB-lite"/>
    </source>
</evidence>
<dbReference type="InParanoid" id="A0A0C2YL23"/>
<protein>
    <submittedName>
        <fullName evidence="2">Uncharacterized protein</fullName>
    </submittedName>
</protein>
<dbReference type="AlphaFoldDB" id="A0A0C2YL23"/>
<dbReference type="Proteomes" id="UP000053989">
    <property type="component" value="Unassembled WGS sequence"/>
</dbReference>
<reference evidence="3" key="2">
    <citation type="submission" date="2015-01" db="EMBL/GenBank/DDBJ databases">
        <title>Evolutionary Origins and Diversification of the Mycorrhizal Mutualists.</title>
        <authorList>
            <consortium name="DOE Joint Genome Institute"/>
            <consortium name="Mycorrhizal Genomics Consortium"/>
            <person name="Kohler A."/>
            <person name="Kuo A."/>
            <person name="Nagy L.G."/>
            <person name="Floudas D."/>
            <person name="Copeland A."/>
            <person name="Barry K.W."/>
            <person name="Cichocki N."/>
            <person name="Veneault-Fourrey C."/>
            <person name="LaButti K."/>
            <person name="Lindquist E.A."/>
            <person name="Lipzen A."/>
            <person name="Lundell T."/>
            <person name="Morin E."/>
            <person name="Murat C."/>
            <person name="Riley R."/>
            <person name="Ohm R."/>
            <person name="Sun H."/>
            <person name="Tunlid A."/>
            <person name="Henrissat B."/>
            <person name="Grigoriev I.V."/>
            <person name="Hibbett D.S."/>
            <person name="Martin F."/>
        </authorList>
    </citation>
    <scope>NUCLEOTIDE SEQUENCE [LARGE SCALE GENOMIC DNA]</scope>
    <source>
        <strain evidence="3">Foug A</strain>
    </source>
</reference>
<dbReference type="EMBL" id="KN822429">
    <property type="protein sequence ID" value="KIM50453.1"/>
    <property type="molecule type" value="Genomic_DNA"/>
</dbReference>
<evidence type="ECO:0000313" key="3">
    <source>
        <dbReference type="Proteomes" id="UP000053989"/>
    </source>
</evidence>
<keyword evidence="3" id="KW-1185">Reference proteome</keyword>
<dbReference type="HOGENOM" id="CLU_2484646_0_0_1"/>